<dbReference type="WBParaSite" id="JU765_v2.g5763.t1">
    <property type="protein sequence ID" value="JU765_v2.g5763.t1"/>
    <property type="gene ID" value="JU765_v2.g5763"/>
</dbReference>
<accession>A0AC34RCV1</accession>
<reference evidence="2" key="1">
    <citation type="submission" date="2022-11" db="UniProtKB">
        <authorList>
            <consortium name="WormBaseParasite"/>
        </authorList>
    </citation>
    <scope>IDENTIFICATION</scope>
</reference>
<evidence type="ECO:0000313" key="1">
    <source>
        <dbReference type="Proteomes" id="UP000887576"/>
    </source>
</evidence>
<sequence>MTNCTDVLIIEEEDIPKPKVKPEPKFKVLSKKKGEVEESESSEDSDGSLSTDTEESSAEELVEEDFGEEHNLAAVKPIAAFGVQVTDGKLKARNAKRKLKKKLTRAERTAQFKKRKELLKLGMVKPDIVADRERERKFVHIATKGVVQLFNKVAERQAELKKEEELAGKQKAMTKARIKDEKPGPPPLAKLLNIRVPLGPPPSKKIKPEVKEIHDHDDSEVVLDETDTDGGVIQSEADIKTEPESESD</sequence>
<protein>
    <submittedName>
        <fullName evidence="2">RRP15-like protein</fullName>
    </submittedName>
</protein>
<dbReference type="Proteomes" id="UP000887576">
    <property type="component" value="Unplaced"/>
</dbReference>
<organism evidence="1 2">
    <name type="scientific">Panagrolaimus sp. JU765</name>
    <dbReference type="NCBI Taxonomy" id="591449"/>
    <lineage>
        <taxon>Eukaryota</taxon>
        <taxon>Metazoa</taxon>
        <taxon>Ecdysozoa</taxon>
        <taxon>Nematoda</taxon>
        <taxon>Chromadorea</taxon>
        <taxon>Rhabditida</taxon>
        <taxon>Tylenchina</taxon>
        <taxon>Panagrolaimomorpha</taxon>
        <taxon>Panagrolaimoidea</taxon>
        <taxon>Panagrolaimidae</taxon>
        <taxon>Panagrolaimus</taxon>
    </lineage>
</organism>
<evidence type="ECO:0000313" key="2">
    <source>
        <dbReference type="WBParaSite" id="JU765_v2.g5763.t1"/>
    </source>
</evidence>
<name>A0AC34RCV1_9BILA</name>
<proteinExistence type="predicted"/>